<proteinExistence type="predicted"/>
<name>A0A8J8G6I8_9FLAO</name>
<evidence type="ECO:0000313" key="2">
    <source>
        <dbReference type="EMBL" id="NRS92063.1"/>
    </source>
</evidence>
<dbReference type="Pfam" id="PF07977">
    <property type="entry name" value="FabA"/>
    <property type="match status" value="1"/>
</dbReference>
<protein>
    <submittedName>
        <fullName evidence="2">3-hydroxyacyl-[acyl-carrier-protein] dehydratase</fullName>
        <ecNumber evidence="2">4.2.1.59</ecNumber>
    </submittedName>
</protein>
<dbReference type="InterPro" id="IPR029069">
    <property type="entry name" value="HotDog_dom_sf"/>
</dbReference>
<dbReference type="CDD" id="cd00493">
    <property type="entry name" value="FabA_FabZ"/>
    <property type="match status" value="1"/>
</dbReference>
<comment type="caution">
    <text evidence="2">The sequence shown here is derived from an EMBL/GenBank/DDBJ whole genome shotgun (WGS) entry which is preliminary data.</text>
</comment>
<organism evidence="2 3">
    <name type="scientific">Frigoriflavimonas asaccharolytica</name>
    <dbReference type="NCBI Taxonomy" id="2735899"/>
    <lineage>
        <taxon>Bacteria</taxon>
        <taxon>Pseudomonadati</taxon>
        <taxon>Bacteroidota</taxon>
        <taxon>Flavobacteriia</taxon>
        <taxon>Flavobacteriales</taxon>
        <taxon>Weeksellaceae</taxon>
        <taxon>Frigoriflavimonas</taxon>
    </lineage>
</organism>
<dbReference type="Proteomes" id="UP000610746">
    <property type="component" value="Unassembled WGS sequence"/>
</dbReference>
<evidence type="ECO:0000256" key="1">
    <source>
        <dbReference type="ARBA" id="ARBA00023239"/>
    </source>
</evidence>
<dbReference type="EC" id="4.2.1.59" evidence="2"/>
<dbReference type="AlphaFoldDB" id="A0A8J8G6I8"/>
<dbReference type="Gene3D" id="3.10.129.10">
    <property type="entry name" value="Hotdog Thioesterase"/>
    <property type="match status" value="1"/>
</dbReference>
<dbReference type="InterPro" id="IPR013114">
    <property type="entry name" value="FabA_FabZ"/>
</dbReference>
<accession>A0A8J8G6I8</accession>
<evidence type="ECO:0000313" key="3">
    <source>
        <dbReference type="Proteomes" id="UP000610746"/>
    </source>
</evidence>
<dbReference type="PANTHER" id="PTHR30272:SF1">
    <property type="entry name" value="3-HYDROXYACYL-[ACYL-CARRIER-PROTEIN] DEHYDRATASE"/>
    <property type="match status" value="1"/>
</dbReference>
<keyword evidence="1 2" id="KW-0456">Lyase</keyword>
<dbReference type="EMBL" id="JABSNO010000006">
    <property type="protein sequence ID" value="NRS92063.1"/>
    <property type="molecule type" value="Genomic_DNA"/>
</dbReference>
<dbReference type="PANTHER" id="PTHR30272">
    <property type="entry name" value="3-HYDROXYACYL-[ACYL-CARRIER-PROTEIN] DEHYDRATASE"/>
    <property type="match status" value="1"/>
</dbReference>
<dbReference type="SUPFAM" id="SSF54637">
    <property type="entry name" value="Thioesterase/thiol ester dehydrase-isomerase"/>
    <property type="match status" value="1"/>
</dbReference>
<sequence>MKFEEILSKLPYTSPFLFVDEILSLDENGVIGTFFFNESLDFYKGHFKNNPVTPGVILTECMAQIGLVCLGINLSENLTDKSSVALSSTEIEFLKPVFPNEKVTVISEKVYFRFNKLKCKVVMKNERNEIVCEGLIAGFIK</sequence>
<reference evidence="2" key="1">
    <citation type="submission" date="2020-05" db="EMBL/GenBank/DDBJ databases">
        <title>Genomic Encyclopedia of Type Strains, Phase IV (KMG-V): Genome sequencing to study the core and pangenomes of soil and plant-associated prokaryotes.</title>
        <authorList>
            <person name="Whitman W."/>
        </authorList>
    </citation>
    <scope>NUCLEOTIDE SEQUENCE</scope>
    <source>
        <strain evidence="2">16F</strain>
    </source>
</reference>
<keyword evidence="3" id="KW-1185">Reference proteome</keyword>
<dbReference type="RefSeq" id="WP_173778678.1">
    <property type="nucleotide sequence ID" value="NZ_JABSNO010000006.1"/>
</dbReference>
<dbReference type="GO" id="GO:0019171">
    <property type="term" value="F:(3R)-hydroxyacyl-[acyl-carrier-protein] dehydratase activity"/>
    <property type="evidence" value="ECO:0007669"/>
    <property type="project" value="UniProtKB-EC"/>
</dbReference>
<gene>
    <name evidence="2" type="ORF">HNQ03_001130</name>
</gene>